<proteinExistence type="inferred from homology"/>
<comment type="similarity">
    <text evidence="1">Belongs to the class-I fumarase family.</text>
</comment>
<dbReference type="Gene3D" id="3.20.130.10">
    <property type="entry name" value="Fe-S hydro-lyase, tartrate dehydratase beta-type, catalytic domain"/>
    <property type="match status" value="1"/>
</dbReference>
<evidence type="ECO:0000256" key="1">
    <source>
        <dbReference type="ARBA" id="ARBA00008876"/>
    </source>
</evidence>
<keyword evidence="2" id="KW-0456">Lyase</keyword>
<protein>
    <submittedName>
        <fullName evidence="4">TRZ/ATZ family protein</fullName>
    </submittedName>
</protein>
<name>A0A7C3CJ85_9BACT</name>
<gene>
    <name evidence="4" type="ORF">ENJ40_01350</name>
</gene>
<reference evidence="4" key="1">
    <citation type="journal article" date="2020" name="mSystems">
        <title>Genome- and Community-Level Interaction Insights into Carbon Utilization and Element Cycling Functions of Hydrothermarchaeota in Hydrothermal Sediment.</title>
        <authorList>
            <person name="Zhou Z."/>
            <person name="Liu Y."/>
            <person name="Xu W."/>
            <person name="Pan J."/>
            <person name="Luo Z.H."/>
            <person name="Li M."/>
        </authorList>
    </citation>
    <scope>NUCLEOTIDE SEQUENCE [LARGE SCALE GENOMIC DNA]</scope>
    <source>
        <strain evidence="4">HyVt-483</strain>
    </source>
</reference>
<dbReference type="PANTHER" id="PTHR43351">
    <property type="entry name" value="L(+)-TARTRATE DEHYDRATASE SUBUNIT BETA"/>
    <property type="match status" value="1"/>
</dbReference>
<dbReference type="GO" id="GO:0016836">
    <property type="term" value="F:hydro-lyase activity"/>
    <property type="evidence" value="ECO:0007669"/>
    <property type="project" value="InterPro"/>
</dbReference>
<dbReference type="InterPro" id="IPR004647">
    <property type="entry name" value="Fe-S_hydro-lyase_TtdB-typ_cat"/>
</dbReference>
<organism evidence="4">
    <name type="scientific">Thermosulfurimonas dismutans</name>
    <dbReference type="NCBI Taxonomy" id="999894"/>
    <lineage>
        <taxon>Bacteria</taxon>
        <taxon>Pseudomonadati</taxon>
        <taxon>Thermodesulfobacteriota</taxon>
        <taxon>Thermodesulfobacteria</taxon>
        <taxon>Thermodesulfobacteriales</taxon>
        <taxon>Thermodesulfobacteriaceae</taxon>
        <taxon>Thermosulfurimonas</taxon>
    </lineage>
</organism>
<dbReference type="SUPFAM" id="SSF117457">
    <property type="entry name" value="FumA C-terminal domain-like"/>
    <property type="match status" value="1"/>
</dbReference>
<sequence length="185" mass="20255">MPKILYFPVEDREIFEALSPGELILIRGRLLGARDATHRRMLELLDQGMDLPVSLEGECLYYVGPSPAPPGKMIGAAGPTTAYRMDPYTPRLLELGLAATMGKGPRGPEVREAIKRHRALYLATFGGAGAYLARRITSVRVLAFEDLGPEALLELEVENFPAVVINTPSGEDYYQEVLRRAGSLG</sequence>
<evidence type="ECO:0000313" key="4">
    <source>
        <dbReference type="EMBL" id="HFC97091.1"/>
    </source>
</evidence>
<dbReference type="EMBL" id="DRMH01000014">
    <property type="protein sequence ID" value="HFC97091.1"/>
    <property type="molecule type" value="Genomic_DNA"/>
</dbReference>
<dbReference type="AlphaFoldDB" id="A0A7C3CJ85"/>
<evidence type="ECO:0000256" key="2">
    <source>
        <dbReference type="ARBA" id="ARBA00023239"/>
    </source>
</evidence>
<dbReference type="PANTHER" id="PTHR43351:SF2">
    <property type="entry name" value="L(+)-TARTRATE DEHYDRATASE SUBUNIT BETA-RELATED"/>
    <property type="match status" value="1"/>
</dbReference>
<dbReference type="Proteomes" id="UP000886043">
    <property type="component" value="Unassembled WGS sequence"/>
</dbReference>
<accession>A0A7C3CJ85</accession>
<dbReference type="InterPro" id="IPR036660">
    <property type="entry name" value="Fe-S_hydroAse_TtdB_cat_sf"/>
</dbReference>
<feature type="domain" description="Fe-S hydro-lyase tartrate dehydratase beta-type catalytic" evidence="3">
    <location>
        <begin position="13"/>
        <end position="176"/>
    </location>
</feature>
<comment type="caution">
    <text evidence="4">The sequence shown here is derived from an EMBL/GenBank/DDBJ whole genome shotgun (WGS) entry which is preliminary data.</text>
</comment>
<dbReference type="Pfam" id="PF05683">
    <property type="entry name" value="Fumerase_C"/>
    <property type="match status" value="1"/>
</dbReference>
<evidence type="ECO:0000259" key="3">
    <source>
        <dbReference type="Pfam" id="PF05683"/>
    </source>
</evidence>
<dbReference type="NCBIfam" id="TIGR00723">
    <property type="entry name" value="ttdB_fumA_fumB"/>
    <property type="match status" value="1"/>
</dbReference>